<evidence type="ECO:0000313" key="3">
    <source>
        <dbReference type="Proteomes" id="UP000567885"/>
    </source>
</evidence>
<dbReference type="AlphaFoldDB" id="A0A8H5T7R4"/>
<proteinExistence type="predicted"/>
<dbReference type="Proteomes" id="UP000567885">
    <property type="component" value="Unassembled WGS sequence"/>
</dbReference>
<dbReference type="EMBL" id="JAAGWQ010000103">
    <property type="protein sequence ID" value="KAF5667224.1"/>
    <property type="molecule type" value="Genomic_DNA"/>
</dbReference>
<comment type="caution">
    <text evidence="2">The sequence shown here is derived from an EMBL/GenBank/DDBJ whole genome shotgun (WGS) entry which is preliminary data.</text>
</comment>
<protein>
    <submittedName>
        <fullName evidence="2">Uncharacterized protein</fullName>
    </submittedName>
</protein>
<keyword evidence="1" id="KW-0732">Signal</keyword>
<feature type="signal peptide" evidence="1">
    <location>
        <begin position="1"/>
        <end position="18"/>
    </location>
</feature>
<accession>A0A8H5T7R4</accession>
<organism evidence="2 3">
    <name type="scientific">Fusarium heterosporum</name>
    <dbReference type="NCBI Taxonomy" id="42747"/>
    <lineage>
        <taxon>Eukaryota</taxon>
        <taxon>Fungi</taxon>
        <taxon>Dikarya</taxon>
        <taxon>Ascomycota</taxon>
        <taxon>Pezizomycotina</taxon>
        <taxon>Sordariomycetes</taxon>
        <taxon>Hypocreomycetidae</taxon>
        <taxon>Hypocreales</taxon>
        <taxon>Nectriaceae</taxon>
        <taxon>Fusarium</taxon>
        <taxon>Fusarium heterosporum species complex</taxon>
    </lineage>
</organism>
<sequence length="209" mass="21881">MKFFTVFSAVLASGSALAAYVPNGNIARGLSLDSAPLATRDSGLPANIGEKTGVTYSKEELISALEPFLNELKQGSNEATKASDDLEKRDVLTGLMGSVTELVGPDMPDFNQMIGHGFNVTASLITSTDLNAKAEGAITWASEKIASYDSIPASSLIKACLSALKALVAKVDINTYAASILSTVGGFVLHIDFNTAISKTISFVKSHMS</sequence>
<name>A0A8H5T7R4_FUSHE</name>
<evidence type="ECO:0000256" key="1">
    <source>
        <dbReference type="SAM" id="SignalP"/>
    </source>
</evidence>
<keyword evidence="3" id="KW-1185">Reference proteome</keyword>
<evidence type="ECO:0000313" key="2">
    <source>
        <dbReference type="EMBL" id="KAF5667224.1"/>
    </source>
</evidence>
<feature type="chain" id="PRO_5034537022" evidence="1">
    <location>
        <begin position="19"/>
        <end position="209"/>
    </location>
</feature>
<reference evidence="2 3" key="1">
    <citation type="submission" date="2020-05" db="EMBL/GenBank/DDBJ databases">
        <title>Identification and distribution of gene clusters putatively required for synthesis of sphingolipid metabolism inhibitors in phylogenetically diverse species of the filamentous fungus Fusarium.</title>
        <authorList>
            <person name="Kim H.-S."/>
            <person name="Busman M."/>
            <person name="Brown D.W."/>
            <person name="Divon H."/>
            <person name="Uhlig S."/>
            <person name="Proctor R.H."/>
        </authorList>
    </citation>
    <scope>NUCLEOTIDE SEQUENCE [LARGE SCALE GENOMIC DNA]</scope>
    <source>
        <strain evidence="2 3">NRRL 20693</strain>
    </source>
</reference>
<gene>
    <name evidence="2" type="ORF">FHETE_5927</name>
</gene>
<dbReference type="OrthoDB" id="5073639at2759"/>